<accession>A0ABP8W4Y3</accession>
<dbReference type="Proteomes" id="UP001501295">
    <property type="component" value="Unassembled WGS sequence"/>
</dbReference>
<name>A0ABP8W4Y3_9MICO</name>
<gene>
    <name evidence="1" type="ORF">GCM10025780_28000</name>
</gene>
<reference evidence="2" key="1">
    <citation type="journal article" date="2019" name="Int. J. Syst. Evol. Microbiol.">
        <title>The Global Catalogue of Microorganisms (GCM) 10K type strain sequencing project: providing services to taxonomists for standard genome sequencing and annotation.</title>
        <authorList>
            <consortium name="The Broad Institute Genomics Platform"/>
            <consortium name="The Broad Institute Genome Sequencing Center for Infectious Disease"/>
            <person name="Wu L."/>
            <person name="Ma J."/>
        </authorList>
    </citation>
    <scope>NUCLEOTIDE SEQUENCE [LARGE SCALE GENOMIC DNA]</scope>
    <source>
        <strain evidence="2">JCM 18956</strain>
    </source>
</reference>
<proteinExistence type="predicted"/>
<dbReference type="EMBL" id="BAABLM010000005">
    <property type="protein sequence ID" value="GAA4681055.1"/>
    <property type="molecule type" value="Genomic_DNA"/>
</dbReference>
<keyword evidence="2" id="KW-1185">Reference proteome</keyword>
<protein>
    <submittedName>
        <fullName evidence="1">Uncharacterized protein</fullName>
    </submittedName>
</protein>
<organism evidence="1 2">
    <name type="scientific">Frondihabitans cladoniiphilus</name>
    <dbReference type="NCBI Taxonomy" id="715785"/>
    <lineage>
        <taxon>Bacteria</taxon>
        <taxon>Bacillati</taxon>
        <taxon>Actinomycetota</taxon>
        <taxon>Actinomycetes</taxon>
        <taxon>Micrococcales</taxon>
        <taxon>Microbacteriaceae</taxon>
        <taxon>Frondihabitans</taxon>
    </lineage>
</organism>
<evidence type="ECO:0000313" key="1">
    <source>
        <dbReference type="EMBL" id="GAA4681055.1"/>
    </source>
</evidence>
<evidence type="ECO:0000313" key="2">
    <source>
        <dbReference type="Proteomes" id="UP001501295"/>
    </source>
</evidence>
<sequence length="82" mass="8700">MTVIDIHPASPSLYLSHPDAVPLRIHPYPKRRSAGRLSAATPIRPVVPDFSALQGLPADPSYADFLAGARDARADAQADVAV</sequence>
<comment type="caution">
    <text evidence="1">The sequence shown here is derived from an EMBL/GenBank/DDBJ whole genome shotgun (WGS) entry which is preliminary data.</text>
</comment>